<evidence type="ECO:0008006" key="3">
    <source>
        <dbReference type="Google" id="ProtNLM"/>
    </source>
</evidence>
<organism evidence="1 2">
    <name type="scientific">Mycolicibacter sinensis (strain JDM601)</name>
    <name type="common">Mycobacterium sinense</name>
    <dbReference type="NCBI Taxonomy" id="875328"/>
    <lineage>
        <taxon>Bacteria</taxon>
        <taxon>Bacillati</taxon>
        <taxon>Actinomycetota</taxon>
        <taxon>Actinomycetes</taxon>
        <taxon>Mycobacteriales</taxon>
        <taxon>Mycobacteriaceae</taxon>
        <taxon>Mycolicibacter</taxon>
    </lineage>
</organism>
<comment type="caution">
    <text evidence="1">The sequence shown here is derived from an EMBL/GenBank/DDBJ whole genome shotgun (WGS) entry which is preliminary data.</text>
</comment>
<dbReference type="OrthoDB" id="1551317at2"/>
<gene>
    <name evidence="1" type="ORF">A5771_02480</name>
</gene>
<dbReference type="EMBL" id="LZIN01000019">
    <property type="protein sequence ID" value="OBG09084.1"/>
    <property type="molecule type" value="Genomic_DNA"/>
</dbReference>
<evidence type="ECO:0000313" key="2">
    <source>
        <dbReference type="Proteomes" id="UP000093985"/>
    </source>
</evidence>
<dbReference type="AlphaFoldDB" id="A0A1A2EIE8"/>
<dbReference type="Proteomes" id="UP000093985">
    <property type="component" value="Unassembled WGS sequence"/>
</dbReference>
<accession>A0A1A2EIE8</accession>
<sequence length="88" mass="9834">MAGRNKQVYKITYPNGKIYVGMDLTGSTSYFGSPSAKERIAADLAEYRMDLIARKQILWESETAADAEVRCRQIDLQDARSNSATLGR</sequence>
<dbReference type="RefSeq" id="WP_064853897.1">
    <property type="nucleotide sequence ID" value="NZ_LZIM01000046.1"/>
</dbReference>
<evidence type="ECO:0000313" key="1">
    <source>
        <dbReference type="EMBL" id="OBG09084.1"/>
    </source>
</evidence>
<name>A0A1A2EIE8_MYCSD</name>
<protein>
    <recommendedName>
        <fullName evidence="3">GIY-YIG nuclease family protein</fullName>
    </recommendedName>
</protein>
<reference evidence="2" key="1">
    <citation type="submission" date="2016-06" db="EMBL/GenBank/DDBJ databases">
        <authorList>
            <person name="Sutton G."/>
            <person name="Brinkac L."/>
            <person name="Sanka R."/>
            <person name="Adams M."/>
            <person name="Lau E."/>
            <person name="Mehaffy C."/>
            <person name="Tameris M."/>
            <person name="Hatherill M."/>
            <person name="Hanekom W."/>
            <person name="Mahomed H."/>
            <person name="Mcshane H."/>
        </authorList>
    </citation>
    <scope>NUCLEOTIDE SEQUENCE [LARGE SCALE GENOMIC DNA]</scope>
    <source>
        <strain evidence="2">852014-51077_SCH5608930-a</strain>
    </source>
</reference>
<proteinExistence type="predicted"/>